<dbReference type="KEGG" id="pseo:OM33_04640"/>
<evidence type="ECO:0000313" key="2">
    <source>
        <dbReference type="Proteomes" id="UP000030341"/>
    </source>
</evidence>
<sequence>MRFLKITLVTSLFFFVFSFLFFKKEALACETISLLGFEEISPNVYTDESLTSQQRSLLNSAITSAYDRVEQVYGKAQSPSRIIATNNLSYKKFGLNPTGMQNSAFFRECVFLGPKGLNVDVIAHELVHAEVRYRTNFFVEQTELPAWFIEGAGIKVDYRAPFLMKNIEMSEEEIENVKSIFFFRDFPNTSVKTYQASRVAIEVLDPKQLYKGLERLNEGESFEIVFNF</sequence>
<evidence type="ECO:0000313" key="1">
    <source>
        <dbReference type="EMBL" id="AIY64510.1"/>
    </source>
</evidence>
<reference evidence="1 2" key="1">
    <citation type="submission" date="2014-11" db="EMBL/GenBank/DDBJ databases">
        <title>Complete Genome Sequence of Pseudoalteromonas sp. Strain OCN003 Isolated from Kaneohe Bay, Oahu, Hawaii.</title>
        <authorList>
            <person name="Beurmann S."/>
            <person name="Videau P."/>
            <person name="Ushijima B."/>
            <person name="Smith A.M."/>
            <person name="Aeby G.S."/>
            <person name="Callahan S.M."/>
            <person name="Belcaid M."/>
        </authorList>
    </citation>
    <scope>NUCLEOTIDE SEQUENCE [LARGE SCALE GENOMIC DNA]</scope>
    <source>
        <strain evidence="1 2">OCN003</strain>
    </source>
</reference>
<dbReference type="HOGENOM" id="CLU_084438_0_0_6"/>
<dbReference type="eggNOG" id="ENOG50313NS">
    <property type="taxonomic scope" value="Bacteria"/>
</dbReference>
<dbReference type="EMBL" id="CP009888">
    <property type="protein sequence ID" value="AIY64510.1"/>
    <property type="molecule type" value="Genomic_DNA"/>
</dbReference>
<dbReference type="RefSeq" id="WP_038639316.1">
    <property type="nucleotide sequence ID" value="NZ_CP009888.1"/>
</dbReference>
<dbReference type="Proteomes" id="UP000030341">
    <property type="component" value="Chromosome 1"/>
</dbReference>
<organism evidence="1 2">
    <name type="scientific">Pseudoalteromonas piratica</name>
    <dbReference type="NCBI Taxonomy" id="1348114"/>
    <lineage>
        <taxon>Bacteria</taxon>
        <taxon>Pseudomonadati</taxon>
        <taxon>Pseudomonadota</taxon>
        <taxon>Gammaproteobacteria</taxon>
        <taxon>Alteromonadales</taxon>
        <taxon>Pseudoalteromonadaceae</taxon>
        <taxon>Pseudoalteromonas</taxon>
    </lineage>
</organism>
<name>A0A0A7ECZ0_9GAMM</name>
<proteinExistence type="predicted"/>
<gene>
    <name evidence="1" type="ORF">OM33_04640</name>
</gene>
<dbReference type="STRING" id="1348114.OM33_04640"/>
<accession>A0A0A7ECZ0</accession>
<dbReference type="AlphaFoldDB" id="A0A0A7ECZ0"/>
<keyword evidence="2" id="KW-1185">Reference proteome</keyword>
<dbReference type="OrthoDB" id="43895at2"/>
<protein>
    <submittedName>
        <fullName evidence="1">Uncharacterized protein</fullName>
    </submittedName>
</protein>